<dbReference type="PANTHER" id="PTHR42781:SF4">
    <property type="entry name" value="SPERMIDINE_PUTRESCINE IMPORT ATP-BINDING PROTEIN POTA"/>
    <property type="match status" value="1"/>
</dbReference>
<name>A0A6J6TP28_9ZZZZ</name>
<feature type="domain" description="ABC transporter" evidence="9">
    <location>
        <begin position="2"/>
        <end position="213"/>
    </location>
</feature>
<evidence type="ECO:0000256" key="6">
    <source>
        <dbReference type="ARBA" id="ARBA00023004"/>
    </source>
</evidence>
<keyword evidence="4" id="KW-0547">Nucleotide-binding</keyword>
<evidence type="ECO:0000256" key="2">
    <source>
        <dbReference type="ARBA" id="ARBA00022475"/>
    </source>
</evidence>
<sequence length="213" mass="22657">MLHVVDVCVSFDGRTVLDHVSLHVGGNEVVALLGPSGSGKSTLLRVVAGLQDVSSGVVRWDGTDITQEPTHRRRFGFVFQDEQLFPHRDVAANIGFGLRMAGTDRASVASRVSELLALVGLPGFGERDVTTLSGGEAKRVALARALAPKPRLMLLDEPLTGLDAALHDRLADDLRNLLRQAGLPAILVTHDPAEAARIADRVVHLGDLGSGSR</sequence>
<dbReference type="PROSITE" id="PS50893">
    <property type="entry name" value="ABC_TRANSPORTER_2"/>
    <property type="match status" value="1"/>
</dbReference>
<evidence type="ECO:0000256" key="3">
    <source>
        <dbReference type="ARBA" id="ARBA00022496"/>
    </source>
</evidence>
<evidence type="ECO:0000256" key="4">
    <source>
        <dbReference type="ARBA" id="ARBA00022741"/>
    </source>
</evidence>
<protein>
    <submittedName>
        <fullName evidence="10">Unannotated protein</fullName>
    </submittedName>
</protein>
<dbReference type="GO" id="GO:0016020">
    <property type="term" value="C:membrane"/>
    <property type="evidence" value="ECO:0007669"/>
    <property type="project" value="InterPro"/>
</dbReference>
<keyword evidence="6" id="KW-0408">Iron</keyword>
<evidence type="ECO:0000256" key="7">
    <source>
        <dbReference type="ARBA" id="ARBA00023065"/>
    </source>
</evidence>
<evidence type="ECO:0000313" key="10">
    <source>
        <dbReference type="EMBL" id="CAB4748403.1"/>
    </source>
</evidence>
<organism evidence="10">
    <name type="scientific">freshwater metagenome</name>
    <dbReference type="NCBI Taxonomy" id="449393"/>
    <lineage>
        <taxon>unclassified sequences</taxon>
        <taxon>metagenomes</taxon>
        <taxon>ecological metagenomes</taxon>
    </lineage>
</organism>
<dbReference type="Pfam" id="PF00005">
    <property type="entry name" value="ABC_tran"/>
    <property type="match status" value="1"/>
</dbReference>
<dbReference type="GO" id="GO:0016887">
    <property type="term" value="F:ATP hydrolysis activity"/>
    <property type="evidence" value="ECO:0007669"/>
    <property type="project" value="InterPro"/>
</dbReference>
<dbReference type="PANTHER" id="PTHR42781">
    <property type="entry name" value="SPERMIDINE/PUTRESCINE IMPORT ATP-BINDING PROTEIN POTA"/>
    <property type="match status" value="1"/>
</dbReference>
<dbReference type="AlphaFoldDB" id="A0A6J6TP28"/>
<dbReference type="InterPro" id="IPR003593">
    <property type="entry name" value="AAA+_ATPase"/>
</dbReference>
<keyword evidence="1" id="KW-0813">Transport</keyword>
<evidence type="ECO:0000256" key="8">
    <source>
        <dbReference type="ARBA" id="ARBA00023136"/>
    </source>
</evidence>
<keyword evidence="5" id="KW-0067">ATP-binding</keyword>
<evidence type="ECO:0000256" key="5">
    <source>
        <dbReference type="ARBA" id="ARBA00022840"/>
    </source>
</evidence>
<dbReference type="InterPro" id="IPR003439">
    <property type="entry name" value="ABC_transporter-like_ATP-bd"/>
</dbReference>
<dbReference type="InterPro" id="IPR015853">
    <property type="entry name" value="ABC_transpr_FbpC"/>
</dbReference>
<dbReference type="GO" id="GO:0015408">
    <property type="term" value="F:ABC-type ferric iron transporter activity"/>
    <property type="evidence" value="ECO:0007669"/>
    <property type="project" value="InterPro"/>
</dbReference>
<accession>A0A6J6TP28</accession>
<dbReference type="InterPro" id="IPR050093">
    <property type="entry name" value="ABC_SmlMolc_Importer"/>
</dbReference>
<keyword evidence="2" id="KW-1003">Cell membrane</keyword>
<dbReference type="Gene3D" id="3.40.50.300">
    <property type="entry name" value="P-loop containing nucleotide triphosphate hydrolases"/>
    <property type="match status" value="1"/>
</dbReference>
<dbReference type="InterPro" id="IPR017871">
    <property type="entry name" value="ABC_transporter-like_CS"/>
</dbReference>
<dbReference type="GO" id="GO:0005524">
    <property type="term" value="F:ATP binding"/>
    <property type="evidence" value="ECO:0007669"/>
    <property type="project" value="UniProtKB-KW"/>
</dbReference>
<keyword evidence="7" id="KW-0406">Ion transport</keyword>
<dbReference type="PROSITE" id="PS00211">
    <property type="entry name" value="ABC_TRANSPORTER_1"/>
    <property type="match status" value="1"/>
</dbReference>
<keyword evidence="8" id="KW-0472">Membrane</keyword>
<evidence type="ECO:0000256" key="1">
    <source>
        <dbReference type="ARBA" id="ARBA00022448"/>
    </source>
</evidence>
<dbReference type="EMBL" id="CAEZYY010000008">
    <property type="protein sequence ID" value="CAB4748403.1"/>
    <property type="molecule type" value="Genomic_DNA"/>
</dbReference>
<dbReference type="EMBL" id="CAFBQP010000010">
    <property type="protein sequence ID" value="CAB5055179.1"/>
    <property type="molecule type" value="Genomic_DNA"/>
</dbReference>
<dbReference type="CDD" id="cd03259">
    <property type="entry name" value="ABC_Carb_Solutes_like"/>
    <property type="match status" value="1"/>
</dbReference>
<reference evidence="10" key="1">
    <citation type="submission" date="2020-05" db="EMBL/GenBank/DDBJ databases">
        <authorList>
            <person name="Chiriac C."/>
            <person name="Salcher M."/>
            <person name="Ghai R."/>
            <person name="Kavagutti S V."/>
        </authorList>
    </citation>
    <scope>NUCLEOTIDE SEQUENCE</scope>
</reference>
<dbReference type="SUPFAM" id="SSF52540">
    <property type="entry name" value="P-loop containing nucleoside triphosphate hydrolases"/>
    <property type="match status" value="1"/>
</dbReference>
<keyword evidence="3" id="KW-0410">Iron transport</keyword>
<evidence type="ECO:0000313" key="11">
    <source>
        <dbReference type="EMBL" id="CAB5055179.1"/>
    </source>
</evidence>
<dbReference type="SMART" id="SM00382">
    <property type="entry name" value="AAA"/>
    <property type="match status" value="1"/>
</dbReference>
<dbReference type="InterPro" id="IPR027417">
    <property type="entry name" value="P-loop_NTPase"/>
</dbReference>
<proteinExistence type="predicted"/>
<evidence type="ECO:0000259" key="9">
    <source>
        <dbReference type="PROSITE" id="PS50893"/>
    </source>
</evidence>
<gene>
    <name evidence="10" type="ORF">UFOPK2806_00860</name>
    <name evidence="11" type="ORF">UFOPK4306_00393</name>
</gene>